<gene>
    <name evidence="1" type="ORF">LCGC14_2059350</name>
</gene>
<feature type="non-terminal residue" evidence="1">
    <location>
        <position position="532"/>
    </location>
</feature>
<sequence length="532" mass="59556">MGDRSVLLATGSDVRGLVYALLELADRVEHAPHPVAQLQRPDRIVEQPANRVRSIARLFTSELEDKPWYYDKSFWRGYLSMLIAQRFNRFSLTLGLGHNFPRRVPDSYFYFAYPFLVSVAGYEVEAVGLGAEERERNLSMLRWISEQAADRGLHFQLGLWTHAYEFIDSPDVNYPIAGLTPDNHAAYCRDALYALLDACPAIAGVTFRAHSESGIPQGSYEFWKTVYDGVTRTGRQSAIDIHSKGIDHELIDIAVATGLPVNISPKHWAEHMGLPYHQGAIRELEWARPDPQADPNRERLRRFTRYGYADYLTEDRAYGVLHRIWPGTQRLLLWGDPVLAAGFGRCANFCGSAGLELCEPLSFKGRMGSGLSGGRNGYADPSLRPAGGDWQKYLYSYRLWGRLLYDPDAPPESWRRYLKTAFGPAGAHCEAALAHASRVLPLITVAHHPSASNNSYWPEMYTNMPIVDPERPHPYGDTPAPKTFGAVGPLDPALFAGIDEFADELLSGRRTGKYSPLDVARWLDGLAAMAQQ</sequence>
<protein>
    <submittedName>
        <fullName evidence="1">Uncharacterized protein</fullName>
    </submittedName>
</protein>
<reference evidence="1" key="1">
    <citation type="journal article" date="2015" name="Nature">
        <title>Complex archaea that bridge the gap between prokaryotes and eukaryotes.</title>
        <authorList>
            <person name="Spang A."/>
            <person name="Saw J.H."/>
            <person name="Jorgensen S.L."/>
            <person name="Zaremba-Niedzwiedzka K."/>
            <person name="Martijn J."/>
            <person name="Lind A.E."/>
            <person name="van Eijk R."/>
            <person name="Schleper C."/>
            <person name="Guy L."/>
            <person name="Ettema T.J."/>
        </authorList>
    </citation>
    <scope>NUCLEOTIDE SEQUENCE</scope>
</reference>
<proteinExistence type="predicted"/>
<dbReference type="AlphaFoldDB" id="A0A0F9ELK0"/>
<dbReference type="EMBL" id="LAZR01024483">
    <property type="protein sequence ID" value="KKL74993.1"/>
    <property type="molecule type" value="Genomic_DNA"/>
</dbReference>
<accession>A0A0F9ELK0</accession>
<name>A0A0F9ELK0_9ZZZZ</name>
<comment type="caution">
    <text evidence="1">The sequence shown here is derived from an EMBL/GenBank/DDBJ whole genome shotgun (WGS) entry which is preliminary data.</text>
</comment>
<organism evidence="1">
    <name type="scientific">marine sediment metagenome</name>
    <dbReference type="NCBI Taxonomy" id="412755"/>
    <lineage>
        <taxon>unclassified sequences</taxon>
        <taxon>metagenomes</taxon>
        <taxon>ecological metagenomes</taxon>
    </lineage>
</organism>
<evidence type="ECO:0000313" key="1">
    <source>
        <dbReference type="EMBL" id="KKL74993.1"/>
    </source>
</evidence>